<feature type="compositionally biased region" description="Low complexity" evidence="1">
    <location>
        <begin position="47"/>
        <end position="59"/>
    </location>
</feature>
<keyword evidence="3" id="KW-1185">Reference proteome</keyword>
<accession>A0AAV9Z1K0</accession>
<comment type="caution">
    <text evidence="2">The sequence shown here is derived from an EMBL/GenBank/DDBJ whole genome shotgun (WGS) entry which is preliminary data.</text>
</comment>
<sequence>MADTLMNDTLMQDSTMRDALDALKHENVKMAAEAGFPNPSPNPSDPSGPSDPSDPGNGNMLRALSYEVYGTSIISGLPPVQKEKLISGWRRRHLEEEQPERANAEIDEEVHARTATSYDISCQYLKNAHAMALFNAEERAEDLNFDTDSDDDDASVHGREEFHPEDIIIWDGTRPELTAHTTTDAGSVADEAVAKAVDADTAEDLRTANTMAARAVFAGGVFNFVPASLLVDAEALDMNDVSDSERRAAPSPIPSLEAVSDTSVDDLYRGEPMATVERSGEGEAEPAARQTHQVQLVNVYGARVVQCGCQDGKHFELRRRQTFAFEASDGTVVVKKFRTMIVALNQVAGA</sequence>
<evidence type="ECO:0000313" key="3">
    <source>
        <dbReference type="Proteomes" id="UP001362999"/>
    </source>
</evidence>
<proteinExistence type="predicted"/>
<feature type="region of interest" description="Disordered" evidence="1">
    <location>
        <begin position="33"/>
        <end position="61"/>
    </location>
</feature>
<name>A0AAV9Z1K0_9AGAR</name>
<dbReference type="Proteomes" id="UP001362999">
    <property type="component" value="Unassembled WGS sequence"/>
</dbReference>
<gene>
    <name evidence="2" type="ORF">R3P38DRAFT_3244637</name>
</gene>
<evidence type="ECO:0000256" key="1">
    <source>
        <dbReference type="SAM" id="MobiDB-lite"/>
    </source>
</evidence>
<protein>
    <submittedName>
        <fullName evidence="2">Uncharacterized protein</fullName>
    </submittedName>
</protein>
<dbReference type="EMBL" id="JAWWNJ010000242">
    <property type="protein sequence ID" value="KAK6967163.1"/>
    <property type="molecule type" value="Genomic_DNA"/>
</dbReference>
<reference evidence="2 3" key="1">
    <citation type="journal article" date="2024" name="J Genomics">
        <title>Draft genome sequencing and assembly of Favolaschia claudopus CIRM-BRFM 2984 isolated from oak limbs.</title>
        <authorList>
            <person name="Navarro D."/>
            <person name="Drula E."/>
            <person name="Chaduli D."/>
            <person name="Cazenave R."/>
            <person name="Ahrendt S."/>
            <person name="Wang J."/>
            <person name="Lipzen A."/>
            <person name="Daum C."/>
            <person name="Barry K."/>
            <person name="Grigoriev I.V."/>
            <person name="Favel A."/>
            <person name="Rosso M.N."/>
            <person name="Martin F."/>
        </authorList>
    </citation>
    <scope>NUCLEOTIDE SEQUENCE [LARGE SCALE GENOMIC DNA]</scope>
    <source>
        <strain evidence="2 3">CIRM-BRFM 2984</strain>
    </source>
</reference>
<evidence type="ECO:0000313" key="2">
    <source>
        <dbReference type="EMBL" id="KAK6967163.1"/>
    </source>
</evidence>
<organism evidence="2 3">
    <name type="scientific">Favolaschia claudopus</name>
    <dbReference type="NCBI Taxonomy" id="2862362"/>
    <lineage>
        <taxon>Eukaryota</taxon>
        <taxon>Fungi</taxon>
        <taxon>Dikarya</taxon>
        <taxon>Basidiomycota</taxon>
        <taxon>Agaricomycotina</taxon>
        <taxon>Agaricomycetes</taxon>
        <taxon>Agaricomycetidae</taxon>
        <taxon>Agaricales</taxon>
        <taxon>Marasmiineae</taxon>
        <taxon>Mycenaceae</taxon>
        <taxon>Favolaschia</taxon>
    </lineage>
</organism>
<dbReference type="AlphaFoldDB" id="A0AAV9Z1K0"/>